<dbReference type="InterPro" id="IPR051803">
    <property type="entry name" value="TA_system_RelE-like_toxin"/>
</dbReference>
<protein>
    <recommendedName>
        <fullName evidence="3">Toxin</fullName>
    </recommendedName>
</protein>
<evidence type="ECO:0000313" key="5">
    <source>
        <dbReference type="Proteomes" id="UP000183471"/>
    </source>
</evidence>
<evidence type="ECO:0000313" key="4">
    <source>
        <dbReference type="EMBL" id="SDQ73596.1"/>
    </source>
</evidence>
<dbReference type="InterPro" id="IPR007712">
    <property type="entry name" value="RelE/ParE_toxin"/>
</dbReference>
<proteinExistence type="inferred from homology"/>
<dbReference type="Proteomes" id="UP000183471">
    <property type="component" value="Unassembled WGS sequence"/>
</dbReference>
<evidence type="ECO:0000256" key="2">
    <source>
        <dbReference type="ARBA" id="ARBA00022649"/>
    </source>
</evidence>
<dbReference type="InterPro" id="IPR028344">
    <property type="entry name" value="ParE1/4"/>
</dbReference>
<accession>A0ABY0TH59</accession>
<keyword evidence="2" id="KW-1277">Toxin-antitoxin system</keyword>
<evidence type="ECO:0000256" key="1">
    <source>
        <dbReference type="ARBA" id="ARBA00006226"/>
    </source>
</evidence>
<dbReference type="PIRSF" id="PIRSF029218">
    <property type="entry name" value="ParE"/>
    <property type="match status" value="1"/>
</dbReference>
<dbReference type="EMBL" id="FNKY01000001">
    <property type="protein sequence ID" value="SDQ73596.1"/>
    <property type="molecule type" value="Genomic_DNA"/>
</dbReference>
<reference evidence="4 5" key="1">
    <citation type="submission" date="2016-10" db="EMBL/GenBank/DDBJ databases">
        <authorList>
            <person name="Varghese N."/>
            <person name="Submissions S."/>
        </authorList>
    </citation>
    <scope>NUCLEOTIDE SEQUENCE [LARGE SCALE GENOMIC DNA]</scope>
    <source>
        <strain evidence="4 5">Nl1</strain>
    </source>
</reference>
<dbReference type="PANTHER" id="PTHR33755">
    <property type="entry name" value="TOXIN PARE1-RELATED"/>
    <property type="match status" value="1"/>
</dbReference>
<organism evidence="4 5">
    <name type="scientific">Nitrosospira multiformis</name>
    <dbReference type="NCBI Taxonomy" id="1231"/>
    <lineage>
        <taxon>Bacteria</taxon>
        <taxon>Pseudomonadati</taxon>
        <taxon>Pseudomonadota</taxon>
        <taxon>Betaproteobacteria</taxon>
        <taxon>Nitrosomonadales</taxon>
        <taxon>Nitrosomonadaceae</taxon>
        <taxon>Nitrosospira</taxon>
    </lineage>
</organism>
<evidence type="ECO:0000256" key="3">
    <source>
        <dbReference type="PIRNR" id="PIRNR029218"/>
    </source>
</evidence>
<dbReference type="PANTHER" id="PTHR33755:SF9">
    <property type="entry name" value="TOXIN PARE1"/>
    <property type="match status" value="1"/>
</dbReference>
<gene>
    <name evidence="4" type="ORF">SAMN05216402_2078</name>
</gene>
<comment type="caution">
    <text evidence="4">The sequence shown here is derived from an EMBL/GenBank/DDBJ whole genome shotgun (WGS) entry which is preliminary data.</text>
</comment>
<dbReference type="RefSeq" id="WP_074632226.1">
    <property type="nucleotide sequence ID" value="NZ_FNKY01000001.1"/>
</dbReference>
<sequence>MKRYILSPEAKTDIINIRKYTTRQWGKAQTDKYSSHLRERMRCLADNPMFGKSRDEVKEGYRSFNEGSHIIFYRVAGSVIEIIGILHQNMDIEQNLSSENLIFPDITLDGLEDD</sequence>
<name>A0ABY0TH59_9PROT</name>
<dbReference type="Pfam" id="PF05016">
    <property type="entry name" value="ParE_toxin"/>
    <property type="match status" value="1"/>
</dbReference>
<keyword evidence="5" id="KW-1185">Reference proteome</keyword>
<dbReference type="InterPro" id="IPR035093">
    <property type="entry name" value="RelE/ParE_toxin_dom_sf"/>
</dbReference>
<comment type="similarity">
    <text evidence="1 3">Belongs to the RelE toxin family.</text>
</comment>
<dbReference type="Gene3D" id="3.30.2310.20">
    <property type="entry name" value="RelE-like"/>
    <property type="match status" value="1"/>
</dbReference>